<accession>A0A2B8BF44</accession>
<dbReference type="Proteomes" id="UP000225379">
    <property type="component" value="Unassembled WGS sequence"/>
</dbReference>
<evidence type="ECO:0000256" key="2">
    <source>
        <dbReference type="ARBA" id="ARBA00022448"/>
    </source>
</evidence>
<proteinExistence type="predicted"/>
<feature type="transmembrane region" description="Helical" evidence="8">
    <location>
        <begin position="271"/>
        <end position="292"/>
    </location>
</feature>
<sequence length="334" mass="33779">MMALTGARPRRFSGRLNPPAAVWVVLLLFCVFALAVPRFASAGNLENLLRVGSILGIAACGQTIVLILGGIEFSFGASAALASVVTVLALPSAGVAGGFAAGAAAVLLVGLVNGTLVARFSLPPFLVTLGMLMVAGGGAAVLAGGLPIDAPPSDAFSWPARGRVVGIPVPILAAAASFVLLHLLLAHTRAGRLWYLVGANGTAARLSGITVWRSVLAGYLLAGAFCALAAVILTSRVASGQPGLAPNLPFETIAACAVGGIPLAGGQGRAVQTLCGVLVIAMLNNAVVLLNLPVAYQQLMIAAVILGAVMLQQAPRLLLLLPVRPARQSEEDRS</sequence>
<dbReference type="GO" id="GO:0022857">
    <property type="term" value="F:transmembrane transporter activity"/>
    <property type="evidence" value="ECO:0007669"/>
    <property type="project" value="InterPro"/>
</dbReference>
<feature type="transmembrane region" description="Helical" evidence="8">
    <location>
        <begin position="20"/>
        <end position="36"/>
    </location>
</feature>
<evidence type="ECO:0000256" key="5">
    <source>
        <dbReference type="ARBA" id="ARBA00022692"/>
    </source>
</evidence>
<comment type="subcellular location">
    <subcellularLocation>
        <location evidence="1">Cell membrane</location>
        <topology evidence="1">Multi-pass membrane protein</topology>
    </subcellularLocation>
</comment>
<protein>
    <submittedName>
        <fullName evidence="9">Sugar ABC transporter permease</fullName>
    </submittedName>
</protein>
<feature type="transmembrane region" description="Helical" evidence="8">
    <location>
        <begin position="165"/>
        <end position="185"/>
    </location>
</feature>
<evidence type="ECO:0000256" key="8">
    <source>
        <dbReference type="SAM" id="Phobius"/>
    </source>
</evidence>
<keyword evidence="6 8" id="KW-1133">Transmembrane helix</keyword>
<keyword evidence="5 8" id="KW-0812">Transmembrane</keyword>
<keyword evidence="3" id="KW-1003">Cell membrane</keyword>
<dbReference type="InterPro" id="IPR001851">
    <property type="entry name" value="ABC_transp_permease"/>
</dbReference>
<dbReference type="PANTHER" id="PTHR32196">
    <property type="entry name" value="ABC TRANSPORTER PERMEASE PROTEIN YPHD-RELATED-RELATED"/>
    <property type="match status" value="1"/>
</dbReference>
<feature type="transmembrane region" description="Helical" evidence="8">
    <location>
        <begin position="215"/>
        <end position="238"/>
    </location>
</feature>
<dbReference type="EMBL" id="PDKW01000041">
    <property type="protein sequence ID" value="PGH56163.1"/>
    <property type="molecule type" value="Genomic_DNA"/>
</dbReference>
<evidence type="ECO:0000256" key="6">
    <source>
        <dbReference type="ARBA" id="ARBA00022989"/>
    </source>
</evidence>
<organism evidence="9 10">
    <name type="scientific">Azospirillum palustre</name>
    <dbReference type="NCBI Taxonomy" id="2044885"/>
    <lineage>
        <taxon>Bacteria</taxon>
        <taxon>Pseudomonadati</taxon>
        <taxon>Pseudomonadota</taxon>
        <taxon>Alphaproteobacteria</taxon>
        <taxon>Rhodospirillales</taxon>
        <taxon>Azospirillaceae</taxon>
        <taxon>Azospirillum</taxon>
    </lineage>
</organism>
<dbReference type="PANTHER" id="PTHR32196:SF21">
    <property type="entry name" value="ABC TRANSPORTER PERMEASE PROTEIN YPHD-RELATED"/>
    <property type="match status" value="1"/>
</dbReference>
<dbReference type="CDD" id="cd06579">
    <property type="entry name" value="TM_PBP1_transp_AraH_like"/>
    <property type="match status" value="1"/>
</dbReference>
<name>A0A2B8BF44_9PROT</name>
<evidence type="ECO:0000313" key="9">
    <source>
        <dbReference type="EMBL" id="PGH56163.1"/>
    </source>
</evidence>
<keyword evidence="4" id="KW-0997">Cell inner membrane</keyword>
<dbReference type="Pfam" id="PF02653">
    <property type="entry name" value="BPD_transp_2"/>
    <property type="match status" value="1"/>
</dbReference>
<feature type="transmembrane region" description="Helical" evidence="8">
    <location>
        <begin position="125"/>
        <end position="145"/>
    </location>
</feature>
<evidence type="ECO:0000256" key="4">
    <source>
        <dbReference type="ARBA" id="ARBA00022519"/>
    </source>
</evidence>
<keyword evidence="7 8" id="KW-0472">Membrane</keyword>
<evidence type="ECO:0000256" key="3">
    <source>
        <dbReference type="ARBA" id="ARBA00022475"/>
    </source>
</evidence>
<dbReference type="OrthoDB" id="5422926at2"/>
<dbReference type="AlphaFoldDB" id="A0A2B8BF44"/>
<evidence type="ECO:0000313" key="10">
    <source>
        <dbReference type="Proteomes" id="UP000225379"/>
    </source>
</evidence>
<feature type="transmembrane region" description="Helical" evidence="8">
    <location>
        <begin position="48"/>
        <end position="68"/>
    </location>
</feature>
<dbReference type="RefSeq" id="WP_098737129.1">
    <property type="nucleotide sequence ID" value="NZ_PDKW01000041.1"/>
</dbReference>
<reference evidence="10" key="1">
    <citation type="submission" date="2017-10" db="EMBL/GenBank/DDBJ databases">
        <authorList>
            <person name="Kravchenko I.K."/>
            <person name="Grouzdev D.S."/>
        </authorList>
    </citation>
    <scope>NUCLEOTIDE SEQUENCE [LARGE SCALE GENOMIC DNA]</scope>
    <source>
        <strain evidence="10">B2</strain>
    </source>
</reference>
<dbReference type="GO" id="GO:0005886">
    <property type="term" value="C:plasma membrane"/>
    <property type="evidence" value="ECO:0007669"/>
    <property type="project" value="UniProtKB-SubCell"/>
</dbReference>
<keyword evidence="10" id="KW-1185">Reference proteome</keyword>
<keyword evidence="2" id="KW-0813">Transport</keyword>
<feature type="transmembrane region" description="Helical" evidence="8">
    <location>
        <begin position="298"/>
        <end position="319"/>
    </location>
</feature>
<feature type="transmembrane region" description="Helical" evidence="8">
    <location>
        <begin position="99"/>
        <end position="118"/>
    </location>
</feature>
<feature type="transmembrane region" description="Helical" evidence="8">
    <location>
        <begin position="244"/>
        <end position="264"/>
    </location>
</feature>
<evidence type="ECO:0000256" key="7">
    <source>
        <dbReference type="ARBA" id="ARBA00023136"/>
    </source>
</evidence>
<comment type="caution">
    <text evidence="9">The sequence shown here is derived from an EMBL/GenBank/DDBJ whole genome shotgun (WGS) entry which is preliminary data.</text>
</comment>
<gene>
    <name evidence="9" type="ORF">CRT60_14430</name>
</gene>
<evidence type="ECO:0000256" key="1">
    <source>
        <dbReference type="ARBA" id="ARBA00004651"/>
    </source>
</evidence>